<accession>A0A919GGK7</accession>
<sequence length="398" mass="42074">MRILLLTFYHGLGHVVRCARVGAELAAAGAEVLVGTAEPARHIMAARGLDSFAVSELPPFPPRRADEEPPPPPADGRIRLADPDYLATALTEERAAIREFGPDLVIVDFRVTGAVSAALEGVPAAWIVNTGFFSFPFPQVVRDVVPELERLGVPAEAARRILGDVLYIPDWSRFDPLSGIDSAESGAALGSLSEIRHVGPVLKESPARVPSRAEARKRLGVEGDDPLVYVSLGGTAQGFATLCEVAPRLGRVPARTVLVTGPNIPLDRLPDQTADLALGYTEDSMLWTRAADLVVTHAGHTSTMEALCLGTPLLAVPGHAEQEWNASRAVTLGTGEILPADAVADAFLPTAQRLLSDRLLADRARDVATVLGARDGATALAGHALDLAALAALDRRAR</sequence>
<evidence type="ECO:0000259" key="2">
    <source>
        <dbReference type="Pfam" id="PF04101"/>
    </source>
</evidence>
<dbReference type="Gene3D" id="3.40.50.2000">
    <property type="entry name" value="Glycogen Phosphorylase B"/>
    <property type="match status" value="2"/>
</dbReference>
<reference evidence="3" key="2">
    <citation type="submission" date="2020-09" db="EMBL/GenBank/DDBJ databases">
        <authorList>
            <person name="Sun Q."/>
            <person name="Zhou Y."/>
        </authorList>
    </citation>
    <scope>NUCLEOTIDE SEQUENCE</scope>
    <source>
        <strain evidence="3">CGMCC 4.7403</strain>
    </source>
</reference>
<dbReference type="AlphaFoldDB" id="A0A919GGK7"/>
<dbReference type="GO" id="GO:0016758">
    <property type="term" value="F:hexosyltransferase activity"/>
    <property type="evidence" value="ECO:0007669"/>
    <property type="project" value="InterPro"/>
</dbReference>
<evidence type="ECO:0000256" key="1">
    <source>
        <dbReference type="SAM" id="MobiDB-lite"/>
    </source>
</evidence>
<dbReference type="PANTHER" id="PTHR21015:SF22">
    <property type="entry name" value="GLYCOSYLTRANSFERASE"/>
    <property type="match status" value="1"/>
</dbReference>
<organism evidence="3 4">
    <name type="scientific">Streptomyces capitiformicae</name>
    <dbReference type="NCBI Taxonomy" id="2014920"/>
    <lineage>
        <taxon>Bacteria</taxon>
        <taxon>Bacillati</taxon>
        <taxon>Actinomycetota</taxon>
        <taxon>Actinomycetes</taxon>
        <taxon>Kitasatosporales</taxon>
        <taxon>Streptomycetaceae</taxon>
        <taxon>Streptomyces</taxon>
    </lineage>
</organism>
<gene>
    <name evidence="3" type="ORF">GCM10017771_10900</name>
</gene>
<feature type="region of interest" description="Disordered" evidence="1">
    <location>
        <begin position="59"/>
        <end position="78"/>
    </location>
</feature>
<protein>
    <recommendedName>
        <fullName evidence="2">Glycosyl transferase family 28 C-terminal domain-containing protein</fullName>
    </recommendedName>
</protein>
<dbReference type="InterPro" id="IPR007235">
    <property type="entry name" value="Glyco_trans_28_C"/>
</dbReference>
<dbReference type="Pfam" id="PF04101">
    <property type="entry name" value="Glyco_tran_28_C"/>
    <property type="match status" value="1"/>
</dbReference>
<feature type="domain" description="Glycosyl transferase family 28 C-terminal" evidence="2">
    <location>
        <begin position="233"/>
        <end position="342"/>
    </location>
</feature>
<name>A0A919GGK7_9ACTN</name>
<comment type="caution">
    <text evidence="3">The sequence shown here is derived from an EMBL/GenBank/DDBJ whole genome shotgun (WGS) entry which is preliminary data.</text>
</comment>
<evidence type="ECO:0000313" key="3">
    <source>
        <dbReference type="EMBL" id="GHH83684.1"/>
    </source>
</evidence>
<evidence type="ECO:0000313" key="4">
    <source>
        <dbReference type="Proteomes" id="UP000603227"/>
    </source>
</evidence>
<dbReference type="PANTHER" id="PTHR21015">
    <property type="entry name" value="UDP-N-ACETYLGLUCOSAMINE--N-ACETYLMURAMYL-(PENTAPEPTIDE) PYROPHOSPHORYL-UNDECAPRENOL N-ACETYLGLUCOSAMINE TRANSFERASE 1"/>
    <property type="match status" value="1"/>
</dbReference>
<dbReference type="Proteomes" id="UP000603227">
    <property type="component" value="Unassembled WGS sequence"/>
</dbReference>
<reference evidence="3" key="1">
    <citation type="journal article" date="2014" name="Int. J. Syst. Evol. Microbiol.">
        <title>Complete genome sequence of Corynebacterium casei LMG S-19264T (=DSM 44701T), isolated from a smear-ripened cheese.</title>
        <authorList>
            <consortium name="US DOE Joint Genome Institute (JGI-PGF)"/>
            <person name="Walter F."/>
            <person name="Albersmeier A."/>
            <person name="Kalinowski J."/>
            <person name="Ruckert C."/>
        </authorList>
    </citation>
    <scope>NUCLEOTIDE SEQUENCE</scope>
    <source>
        <strain evidence="3">CGMCC 4.7403</strain>
    </source>
</reference>
<proteinExistence type="predicted"/>
<dbReference type="SUPFAM" id="SSF53756">
    <property type="entry name" value="UDP-Glycosyltransferase/glycogen phosphorylase"/>
    <property type="match status" value="1"/>
</dbReference>
<dbReference type="RefSeq" id="WP_189781227.1">
    <property type="nucleotide sequence ID" value="NZ_BNAT01000003.1"/>
</dbReference>
<keyword evidence="4" id="KW-1185">Reference proteome</keyword>
<dbReference type="EMBL" id="BNAT01000003">
    <property type="protein sequence ID" value="GHH83684.1"/>
    <property type="molecule type" value="Genomic_DNA"/>
</dbReference>